<evidence type="ECO:0000259" key="1">
    <source>
        <dbReference type="PROSITE" id="PS51457"/>
    </source>
</evidence>
<name>A0AAU9VLK3_9CNID</name>
<keyword evidence="3" id="KW-1185">Reference proteome</keyword>
<evidence type="ECO:0000313" key="3">
    <source>
        <dbReference type="Proteomes" id="UP001159428"/>
    </source>
</evidence>
<feature type="domain" description="BEN" evidence="1">
    <location>
        <begin position="186"/>
        <end position="254"/>
    </location>
</feature>
<dbReference type="AlphaFoldDB" id="A0AAU9VLK3"/>
<reference evidence="2 3" key="1">
    <citation type="submission" date="2022-05" db="EMBL/GenBank/DDBJ databases">
        <authorList>
            <consortium name="Genoscope - CEA"/>
            <person name="William W."/>
        </authorList>
    </citation>
    <scope>NUCLEOTIDE SEQUENCE [LARGE SCALE GENOMIC DNA]</scope>
</reference>
<proteinExistence type="predicted"/>
<dbReference type="Proteomes" id="UP001159428">
    <property type="component" value="Unassembled WGS sequence"/>
</dbReference>
<organism evidence="2 3">
    <name type="scientific">Pocillopora meandrina</name>
    <dbReference type="NCBI Taxonomy" id="46732"/>
    <lineage>
        <taxon>Eukaryota</taxon>
        <taxon>Metazoa</taxon>
        <taxon>Cnidaria</taxon>
        <taxon>Anthozoa</taxon>
        <taxon>Hexacorallia</taxon>
        <taxon>Scleractinia</taxon>
        <taxon>Astrocoeniina</taxon>
        <taxon>Pocilloporidae</taxon>
        <taxon>Pocillopora</taxon>
    </lineage>
</organism>
<protein>
    <recommendedName>
        <fullName evidence="1">BEN domain-containing protein</fullName>
    </recommendedName>
</protein>
<dbReference type="PROSITE" id="PS51457">
    <property type="entry name" value="BEN"/>
    <property type="match status" value="1"/>
</dbReference>
<evidence type="ECO:0000313" key="2">
    <source>
        <dbReference type="EMBL" id="CAH3032014.1"/>
    </source>
</evidence>
<sequence length="254" mass="28654">MYSVVETSQIREPHYAYNQTVNVLWGKGKDVKYFPAKLILYGTKDDCEKEVLELFFTSESTSTPRSSSSLVKGKRKNVGIGKEVAAKKTKVIQQSRDFNSMSFAWKRNKESCLINEGIGSTLSEEKENLERAVSANHQFESLQRHTDLSEVITRLDAMESKLDLLIKQTVVIPLQSVESIGVDSDEEDSDLVIFIVYNGVQLLSLKTPPKEPTRYATRLAGVVFTKEEMLAGMVPPLNDKYERTPLDPERISII</sequence>
<gene>
    <name evidence="2" type="ORF">PMEA_00000871</name>
</gene>
<accession>A0AAU9VLK3</accession>
<dbReference type="GO" id="GO:0003677">
    <property type="term" value="F:DNA binding"/>
    <property type="evidence" value="ECO:0007669"/>
    <property type="project" value="InterPro"/>
</dbReference>
<comment type="caution">
    <text evidence="2">The sequence shown here is derived from an EMBL/GenBank/DDBJ whole genome shotgun (WGS) entry which is preliminary data.</text>
</comment>
<dbReference type="InterPro" id="IPR018379">
    <property type="entry name" value="BEN_domain"/>
</dbReference>
<dbReference type="EMBL" id="CALNXJ010000001">
    <property type="protein sequence ID" value="CAH3032014.1"/>
    <property type="molecule type" value="Genomic_DNA"/>
</dbReference>